<feature type="chain" id="PRO_5024290856" evidence="2">
    <location>
        <begin position="22"/>
        <end position="242"/>
    </location>
</feature>
<evidence type="ECO:0000256" key="1">
    <source>
        <dbReference type="SAM" id="MobiDB-lite"/>
    </source>
</evidence>
<proteinExistence type="predicted"/>
<reference evidence="3" key="1">
    <citation type="submission" date="2019-11" db="UniProtKB">
        <authorList>
            <consortium name="WormBaseParasite"/>
        </authorList>
    </citation>
    <scope>IDENTIFICATION</scope>
</reference>
<name>A0A5K3FEG9_MESCO</name>
<protein>
    <submittedName>
        <fullName evidence="3">Fibrous sheath CABYR-binding protein-like</fullName>
    </submittedName>
</protein>
<keyword evidence="2" id="KW-0732">Signal</keyword>
<evidence type="ECO:0000256" key="2">
    <source>
        <dbReference type="SAM" id="SignalP"/>
    </source>
</evidence>
<feature type="signal peptide" evidence="2">
    <location>
        <begin position="1"/>
        <end position="21"/>
    </location>
</feature>
<feature type="compositionally biased region" description="Basic and acidic residues" evidence="1">
    <location>
        <begin position="197"/>
        <end position="206"/>
    </location>
</feature>
<evidence type="ECO:0000313" key="3">
    <source>
        <dbReference type="WBParaSite" id="MCU_007505-RC"/>
    </source>
</evidence>
<organism evidence="3">
    <name type="scientific">Mesocestoides corti</name>
    <name type="common">Flatworm</name>
    <dbReference type="NCBI Taxonomy" id="53468"/>
    <lineage>
        <taxon>Eukaryota</taxon>
        <taxon>Metazoa</taxon>
        <taxon>Spiralia</taxon>
        <taxon>Lophotrochozoa</taxon>
        <taxon>Platyhelminthes</taxon>
        <taxon>Cestoda</taxon>
        <taxon>Eucestoda</taxon>
        <taxon>Cyclophyllidea</taxon>
        <taxon>Mesocestoididae</taxon>
        <taxon>Mesocestoides</taxon>
    </lineage>
</organism>
<feature type="compositionally biased region" description="Acidic residues" evidence="1">
    <location>
        <begin position="67"/>
        <end position="78"/>
    </location>
</feature>
<sequence length="242" mass="25801">MRLILWWSLVLLLGYIGYTNSEDIQDVESVTVAPTAKADEVTTLEAGSEDKEPEVTQGDEVSAPEPTAEEEATTVAEDEPLKSEPVSVAVEVKDEIPTPEVVAVAVNETTQESEIDMYEIEVPPEVLQTAEPVEEIQEVKVDEISTSEAPVEEKETTPPQASTDEPLESKPVSAAVEVKGNQSRAESSARAVAMKAARSEGVELKGEGAAPEAPSGGGCAPRWPHLCFTAGTLLAAQRLLHL</sequence>
<accession>A0A5K3FEG9</accession>
<feature type="region of interest" description="Disordered" evidence="1">
    <location>
        <begin position="38"/>
        <end position="85"/>
    </location>
</feature>
<dbReference type="WBParaSite" id="MCU_007505-RC">
    <property type="protein sequence ID" value="MCU_007505-RC"/>
    <property type="gene ID" value="MCU_007505"/>
</dbReference>
<dbReference type="AlphaFoldDB" id="A0A5K3FEG9"/>
<feature type="region of interest" description="Disordered" evidence="1">
    <location>
        <begin position="141"/>
        <end position="218"/>
    </location>
</feature>